<accession>A0A1A8YSI0</accession>
<dbReference type="Proteomes" id="UP000078555">
    <property type="component" value="Unassembled WGS sequence"/>
</dbReference>
<reference evidence="3" key="1">
    <citation type="submission" date="2016-05" db="EMBL/GenBank/DDBJ databases">
        <authorList>
            <person name="Naeem Raeece"/>
        </authorList>
    </citation>
    <scope>NUCLEOTIDE SEQUENCE [LARGE SCALE GENOMIC DNA]</scope>
</reference>
<organism evidence="2 3">
    <name type="scientific">Plasmodium ovale wallikeri</name>
    <dbReference type="NCBI Taxonomy" id="864142"/>
    <lineage>
        <taxon>Eukaryota</taxon>
        <taxon>Sar</taxon>
        <taxon>Alveolata</taxon>
        <taxon>Apicomplexa</taxon>
        <taxon>Aconoidasida</taxon>
        <taxon>Haemosporida</taxon>
        <taxon>Plasmodiidae</taxon>
        <taxon>Plasmodium</taxon>
        <taxon>Plasmodium (Plasmodium)</taxon>
    </lineage>
</organism>
<sequence>MQANSEVSIALSLLVLTRSGLTDFLKWKKKKKKKKEEARGGEGPFKCIRLKHLAQCCDKEKIVRIVTFRCRISLPHFAATSRCSFALPFITASPLCGFEKKKKKKKKISALLPFVQNEKKKKKKKKGEYL</sequence>
<dbReference type="AlphaFoldDB" id="A0A1A8YSI0"/>
<evidence type="ECO:0000256" key="1">
    <source>
        <dbReference type="SAM" id="SignalP"/>
    </source>
</evidence>
<name>A0A1A8YSI0_PLAOA</name>
<gene>
    <name evidence="2" type="ORF">POVWA1_023050</name>
</gene>
<protein>
    <recommendedName>
        <fullName evidence="4">Secreted protein</fullName>
    </recommendedName>
</protein>
<evidence type="ECO:0008006" key="4">
    <source>
        <dbReference type="Google" id="ProtNLM"/>
    </source>
</evidence>
<proteinExistence type="predicted"/>
<dbReference type="EMBL" id="FLRD01000072">
    <property type="protein sequence ID" value="SBT34600.1"/>
    <property type="molecule type" value="Genomic_DNA"/>
</dbReference>
<keyword evidence="3" id="KW-1185">Reference proteome</keyword>
<keyword evidence="1" id="KW-0732">Signal</keyword>
<feature type="chain" id="PRO_5008382188" description="Secreted protein" evidence="1">
    <location>
        <begin position="23"/>
        <end position="130"/>
    </location>
</feature>
<feature type="signal peptide" evidence="1">
    <location>
        <begin position="1"/>
        <end position="22"/>
    </location>
</feature>
<evidence type="ECO:0000313" key="2">
    <source>
        <dbReference type="EMBL" id="SBT34600.1"/>
    </source>
</evidence>
<evidence type="ECO:0000313" key="3">
    <source>
        <dbReference type="Proteomes" id="UP000078555"/>
    </source>
</evidence>